<dbReference type="InterPro" id="IPR000008">
    <property type="entry name" value="C2_dom"/>
</dbReference>
<feature type="compositionally biased region" description="Basic and acidic residues" evidence="1">
    <location>
        <begin position="18"/>
        <end position="29"/>
    </location>
</feature>
<sequence>MATDFIKSCCKECFSTNKQEDSEASDGKEAKKHAKKGENVTEQPPTSPAFRAQQMGCTEDYLLSKLPVDGKEVPFVVPTFKPSYIQPSPHWHLNYPEGLKGSARTTFSDRKAELSNVFTYGSDQDVVYNPGYMLHHISPGPARRLQQKEKTMSLYGSVWDLGASKVSKQPGLSTSMFDLTTPSRYMQRYDSVSSVQSSTSSKRDSQGSTRSLDTITLSGDERDFGKLNIRLCYKPSVEQIWIMVVGCKDLCFPLKCGENPDVSVKGIITLPKPVQFKSSVKEGTSDPEFNETFVFTIKLHLLLTLGLVFKIQTQTPRKRTIGECSVSLRELSAQESDHWLEITPPSKLKTCRAELHIGTCFQAVNNRIQLQILEAQNLPSSSTPLGLNFFVKIEMYGFDGLIDKKKTRPLKSTNGQVKWAETMLFPVLQKEQGISFVFKLYSRSSVRRKFLGKVLIGWDCTSSEAADQWRETIKNPEMPVLKWHKLTLT</sequence>
<dbReference type="SMART" id="SM00239">
    <property type="entry name" value="C2"/>
    <property type="match status" value="2"/>
</dbReference>
<reference evidence="4" key="1">
    <citation type="submission" date="2011-08" db="EMBL/GenBank/DDBJ databases">
        <title>The draft genome of Latimeria chalumnae.</title>
        <authorList>
            <person name="Di Palma F."/>
            <person name="Alfoldi J."/>
            <person name="Johnson J."/>
            <person name="Berlin A."/>
            <person name="Gnerre S."/>
            <person name="Jaffe D."/>
            <person name="MacCallum I."/>
            <person name="Young S."/>
            <person name="Walker B.J."/>
            <person name="Lander E."/>
            <person name="Lindblad-Toh K."/>
        </authorList>
    </citation>
    <scope>NUCLEOTIDE SEQUENCE [LARGE SCALE GENOMIC DNA]</scope>
    <source>
        <strain evidence="4">Wild caught</strain>
    </source>
</reference>
<dbReference type="STRING" id="7897.ENSLACP00000021625"/>
<protein>
    <submittedName>
        <fullName evidence="3">Tandem C2 domains, nuclear</fullName>
    </submittedName>
</protein>
<organism evidence="3 4">
    <name type="scientific">Latimeria chalumnae</name>
    <name type="common">Coelacanth</name>
    <dbReference type="NCBI Taxonomy" id="7897"/>
    <lineage>
        <taxon>Eukaryota</taxon>
        <taxon>Metazoa</taxon>
        <taxon>Chordata</taxon>
        <taxon>Craniata</taxon>
        <taxon>Vertebrata</taxon>
        <taxon>Euteleostomi</taxon>
        <taxon>Coelacanthiformes</taxon>
        <taxon>Coelacanthidae</taxon>
        <taxon>Latimeria</taxon>
    </lineage>
</organism>
<dbReference type="GeneTree" id="ENSGT00390000009196"/>
<feature type="domain" description="C2" evidence="2">
    <location>
        <begin position="223"/>
        <end position="340"/>
    </location>
</feature>
<dbReference type="GO" id="GO:0005634">
    <property type="term" value="C:nucleus"/>
    <property type="evidence" value="ECO:0007669"/>
    <property type="project" value="InterPro"/>
</dbReference>
<dbReference type="PANTHER" id="PTHR46887">
    <property type="entry name" value="TANDEM C2 DOMAINS NUCLEAR PROTEIN"/>
    <property type="match status" value="1"/>
</dbReference>
<evidence type="ECO:0000313" key="3">
    <source>
        <dbReference type="Ensembl" id="ENSLACP00000021625.1"/>
    </source>
</evidence>
<reference evidence="3" key="2">
    <citation type="submission" date="2025-08" db="UniProtKB">
        <authorList>
            <consortium name="Ensembl"/>
        </authorList>
    </citation>
    <scope>IDENTIFICATION</scope>
</reference>
<feature type="domain" description="C2" evidence="2">
    <location>
        <begin position="349"/>
        <end position="484"/>
    </location>
</feature>
<name>H3BIA4_LATCH</name>
<proteinExistence type="predicted"/>
<dbReference type="eggNOG" id="KOG1028">
    <property type="taxonomic scope" value="Eukaryota"/>
</dbReference>
<dbReference type="PROSITE" id="PS50004">
    <property type="entry name" value="C2"/>
    <property type="match status" value="2"/>
</dbReference>
<dbReference type="InParanoid" id="H3BIA4"/>
<dbReference type="Ensembl" id="ENSLACT00000021766.1">
    <property type="protein sequence ID" value="ENSLACP00000021625.1"/>
    <property type="gene ID" value="ENSLACG00000019000.1"/>
</dbReference>
<dbReference type="Proteomes" id="UP000008672">
    <property type="component" value="Unassembled WGS sequence"/>
</dbReference>
<dbReference type="AlphaFoldDB" id="H3BIA4"/>
<dbReference type="Pfam" id="PF00168">
    <property type="entry name" value="C2"/>
    <property type="match status" value="2"/>
</dbReference>
<dbReference type="FunCoup" id="H3BIA4">
    <property type="interactions" value="176"/>
</dbReference>
<accession>H3BIA4</accession>
<dbReference type="OMA" id="QSSARCT"/>
<dbReference type="EMBL" id="AFYH01003489">
    <property type="status" value="NOT_ANNOTATED_CDS"/>
    <property type="molecule type" value="Genomic_DNA"/>
</dbReference>
<evidence type="ECO:0000259" key="2">
    <source>
        <dbReference type="PROSITE" id="PS50004"/>
    </source>
</evidence>
<dbReference type="Bgee" id="ENSLACG00000019000">
    <property type="expression patterns" value="Expressed in pelvic fin"/>
</dbReference>
<keyword evidence="4" id="KW-1185">Reference proteome</keyword>
<feature type="region of interest" description="Disordered" evidence="1">
    <location>
        <begin position="190"/>
        <end position="213"/>
    </location>
</feature>
<reference evidence="3" key="3">
    <citation type="submission" date="2025-09" db="UniProtKB">
        <authorList>
            <consortium name="Ensembl"/>
        </authorList>
    </citation>
    <scope>IDENTIFICATION</scope>
</reference>
<gene>
    <name evidence="3" type="primary">TC2N</name>
</gene>
<dbReference type="Gene3D" id="2.60.40.150">
    <property type="entry name" value="C2 domain"/>
    <property type="match status" value="2"/>
</dbReference>
<dbReference type="HOGENOM" id="CLU_043542_0_0_1"/>
<dbReference type="InterPro" id="IPR035892">
    <property type="entry name" value="C2_domain_sf"/>
</dbReference>
<evidence type="ECO:0000313" key="4">
    <source>
        <dbReference type="Proteomes" id="UP000008672"/>
    </source>
</evidence>
<dbReference type="PANTHER" id="PTHR46887:SF1">
    <property type="entry name" value="TANDEM C2 DOMAINS NUCLEAR PROTEIN"/>
    <property type="match status" value="1"/>
</dbReference>
<dbReference type="SUPFAM" id="SSF49562">
    <property type="entry name" value="C2 domain (Calcium/lipid-binding domain, CaLB)"/>
    <property type="match status" value="2"/>
</dbReference>
<feature type="region of interest" description="Disordered" evidence="1">
    <location>
        <begin position="17"/>
        <end position="52"/>
    </location>
</feature>
<evidence type="ECO:0000256" key="1">
    <source>
        <dbReference type="SAM" id="MobiDB-lite"/>
    </source>
</evidence>
<dbReference type="InterPro" id="IPR030542">
    <property type="entry name" value="Tac2-N"/>
</dbReference>
<feature type="compositionally biased region" description="Low complexity" evidence="1">
    <location>
        <begin position="190"/>
        <end position="200"/>
    </location>
</feature>